<gene>
    <name evidence="1" type="ORF">RUMHYD_02242</name>
</gene>
<dbReference type="AlphaFoldDB" id="C0CN04"/>
<reference evidence="1 2" key="1">
    <citation type="submission" date="2009-01" db="EMBL/GenBank/DDBJ databases">
        <authorList>
            <person name="Fulton L."/>
            <person name="Clifton S."/>
            <person name="Fulton B."/>
            <person name="Xu J."/>
            <person name="Minx P."/>
            <person name="Pepin K.H."/>
            <person name="Johnson M."/>
            <person name="Bhonagiri V."/>
            <person name="Nash W.E."/>
            <person name="Mardis E.R."/>
            <person name="Wilson R.K."/>
        </authorList>
    </citation>
    <scope>NUCLEOTIDE SEQUENCE [LARGE SCALE GENOMIC DNA]</scope>
    <source>
        <strain evidence="2">DSM 10507 / JCM 14656 / S5a33</strain>
    </source>
</reference>
<comment type="caution">
    <text evidence="1">The sequence shown here is derived from an EMBL/GenBank/DDBJ whole genome shotgun (WGS) entry which is preliminary data.</text>
</comment>
<reference evidence="1 2" key="2">
    <citation type="submission" date="2009-02" db="EMBL/GenBank/DDBJ databases">
        <title>Draft genome sequence of Blautia hydrogenotrophica DSM 10507 (Ruminococcus hydrogenotrophicus DSM 10507).</title>
        <authorList>
            <person name="Sudarsanam P."/>
            <person name="Ley R."/>
            <person name="Guruge J."/>
            <person name="Turnbaugh P.J."/>
            <person name="Mahowald M."/>
            <person name="Liep D."/>
            <person name="Gordon J."/>
        </authorList>
    </citation>
    <scope>NUCLEOTIDE SEQUENCE [LARGE SCALE GENOMIC DNA]</scope>
    <source>
        <strain evidence="2">DSM 10507 / JCM 14656 / S5a33</strain>
    </source>
</reference>
<accession>C0CN04</accession>
<protein>
    <submittedName>
        <fullName evidence="1">Uncharacterized protein</fullName>
    </submittedName>
</protein>
<dbReference type="InterPro" id="IPR029063">
    <property type="entry name" value="SAM-dependent_MTases_sf"/>
</dbReference>
<sequence>MADEERILYFPVDRYYYEREGEAGFLGERVIKYHRTLTAHLKVLLKDSLGIEDFVELAAASGKCERPSGNGR</sequence>
<dbReference type="HOGENOM" id="CLU_2714288_0_0_9"/>
<dbReference type="eggNOG" id="COG0500">
    <property type="taxonomic scope" value="Bacteria"/>
</dbReference>
<keyword evidence="2" id="KW-1185">Reference proteome</keyword>
<proteinExistence type="predicted"/>
<evidence type="ECO:0000313" key="1">
    <source>
        <dbReference type="EMBL" id="EEG48857.1"/>
    </source>
</evidence>
<dbReference type="PATRIC" id="fig|476272.21.peg.1676"/>
<organism evidence="1 2">
    <name type="scientific">Blautia hydrogenotrophica (strain DSM 10507 / JCM 14656 / S5a33)</name>
    <name type="common">Ruminococcus hydrogenotrophicus</name>
    <dbReference type="NCBI Taxonomy" id="476272"/>
    <lineage>
        <taxon>Bacteria</taxon>
        <taxon>Bacillati</taxon>
        <taxon>Bacillota</taxon>
        <taxon>Clostridia</taxon>
        <taxon>Lachnospirales</taxon>
        <taxon>Lachnospiraceae</taxon>
        <taxon>Blautia</taxon>
    </lineage>
</organism>
<name>C0CN04_BLAHS</name>
<evidence type="ECO:0000313" key="2">
    <source>
        <dbReference type="Proteomes" id="UP000003100"/>
    </source>
</evidence>
<dbReference type="EMBL" id="ACBZ01000121">
    <property type="protein sequence ID" value="EEG48857.1"/>
    <property type="molecule type" value="Genomic_DNA"/>
</dbReference>
<dbReference type="Gene3D" id="3.40.50.150">
    <property type="entry name" value="Vaccinia Virus protein VP39"/>
    <property type="match status" value="1"/>
</dbReference>
<dbReference type="Proteomes" id="UP000003100">
    <property type="component" value="Unassembled WGS sequence"/>
</dbReference>